<evidence type="ECO:0000256" key="1">
    <source>
        <dbReference type="ARBA" id="ARBA00009437"/>
    </source>
</evidence>
<evidence type="ECO:0000313" key="6">
    <source>
        <dbReference type="EMBL" id="QEI08360.1"/>
    </source>
</evidence>
<dbReference type="AlphaFoldDB" id="A0A5C0B516"/>
<dbReference type="Pfam" id="PF03466">
    <property type="entry name" value="LysR_substrate"/>
    <property type="match status" value="1"/>
</dbReference>
<evidence type="ECO:0000256" key="4">
    <source>
        <dbReference type="ARBA" id="ARBA00023163"/>
    </source>
</evidence>
<keyword evidence="7" id="KW-1185">Reference proteome</keyword>
<sequence length="300" mass="32716">MIDLRNIETFFWVATLGGFRSAAEKLNATQPAISQRIALLEGDLGVKLFERDTRGIKLTAKGEELLSHAERMLQMRHDMLQAARADSVMSGTLRLGVSETLIHTWFSTLMEHLSDAYPALEIEIQVDTTSGLRAQVLARQIDLAFLLEPLDEPKLEKLELCQYPLAWIASPQLDLGPEPISLEQVAKMPVVTYASTTSPYRAVHRLLSSASATAPRMYGSSAVSVIVRMACDGRGTAVVAPVTLSRELAEGQLRLLDVLAPPLPPLHYTACWVPGPDSHIAHTVAQAAQRIAAEDKSTSG</sequence>
<dbReference type="PRINTS" id="PR00039">
    <property type="entry name" value="HTHLYSR"/>
</dbReference>
<dbReference type="PANTHER" id="PTHR30126:SF77">
    <property type="entry name" value="TRANSCRIPTIONAL REGULATORY PROTEIN"/>
    <property type="match status" value="1"/>
</dbReference>
<protein>
    <submittedName>
        <fullName evidence="6">LysR family transcriptional regulator</fullName>
    </submittedName>
</protein>
<dbReference type="InterPro" id="IPR000847">
    <property type="entry name" value="LysR_HTH_N"/>
</dbReference>
<dbReference type="InterPro" id="IPR036390">
    <property type="entry name" value="WH_DNA-bd_sf"/>
</dbReference>
<dbReference type="RefSeq" id="WP_148817831.1">
    <property type="nucleotide sequence ID" value="NZ_CP043046.1"/>
</dbReference>
<organism evidence="6 7">
    <name type="scientific">Pigmentiphaga aceris</name>
    <dbReference type="NCBI Taxonomy" id="1940612"/>
    <lineage>
        <taxon>Bacteria</taxon>
        <taxon>Pseudomonadati</taxon>
        <taxon>Pseudomonadota</taxon>
        <taxon>Betaproteobacteria</taxon>
        <taxon>Burkholderiales</taxon>
        <taxon>Alcaligenaceae</taxon>
        <taxon>Pigmentiphaga</taxon>
    </lineage>
</organism>
<dbReference type="Proteomes" id="UP000325161">
    <property type="component" value="Chromosome"/>
</dbReference>
<keyword evidence="2" id="KW-0805">Transcription regulation</keyword>
<keyword evidence="4" id="KW-0804">Transcription</keyword>
<dbReference type="SUPFAM" id="SSF46785">
    <property type="entry name" value="Winged helix' DNA-binding domain"/>
    <property type="match status" value="1"/>
</dbReference>
<dbReference type="Pfam" id="PF00126">
    <property type="entry name" value="HTH_1"/>
    <property type="match status" value="1"/>
</dbReference>
<dbReference type="InterPro" id="IPR036388">
    <property type="entry name" value="WH-like_DNA-bd_sf"/>
</dbReference>
<evidence type="ECO:0000313" key="7">
    <source>
        <dbReference type="Proteomes" id="UP000325161"/>
    </source>
</evidence>
<name>A0A5C0B516_9BURK</name>
<keyword evidence="3" id="KW-0238">DNA-binding</keyword>
<feature type="domain" description="HTH lysR-type" evidence="5">
    <location>
        <begin position="2"/>
        <end position="59"/>
    </location>
</feature>
<dbReference type="InterPro" id="IPR005119">
    <property type="entry name" value="LysR_subst-bd"/>
</dbReference>
<dbReference type="Gene3D" id="3.40.190.10">
    <property type="entry name" value="Periplasmic binding protein-like II"/>
    <property type="match status" value="2"/>
</dbReference>
<dbReference type="PROSITE" id="PS50931">
    <property type="entry name" value="HTH_LYSR"/>
    <property type="match status" value="1"/>
</dbReference>
<dbReference type="FunFam" id="1.10.10.10:FF:000001">
    <property type="entry name" value="LysR family transcriptional regulator"/>
    <property type="match status" value="1"/>
</dbReference>
<evidence type="ECO:0000259" key="5">
    <source>
        <dbReference type="PROSITE" id="PS50931"/>
    </source>
</evidence>
<proteinExistence type="inferred from homology"/>
<dbReference type="GO" id="GO:0000976">
    <property type="term" value="F:transcription cis-regulatory region binding"/>
    <property type="evidence" value="ECO:0007669"/>
    <property type="project" value="TreeGrafter"/>
</dbReference>
<evidence type="ECO:0000256" key="2">
    <source>
        <dbReference type="ARBA" id="ARBA00023015"/>
    </source>
</evidence>
<dbReference type="OrthoDB" id="9803735at2"/>
<dbReference type="KEGG" id="pacr:FXN63_22880"/>
<gene>
    <name evidence="6" type="ORF">FXN63_22880</name>
</gene>
<dbReference type="Gene3D" id="1.10.10.10">
    <property type="entry name" value="Winged helix-like DNA-binding domain superfamily/Winged helix DNA-binding domain"/>
    <property type="match status" value="1"/>
</dbReference>
<reference evidence="6 7" key="1">
    <citation type="submission" date="2019-08" db="EMBL/GenBank/DDBJ databases">
        <title>Amphibian skin-associated Pigmentiphaga: genome sequence and occurrence across geography and hosts.</title>
        <authorList>
            <person name="Bletz M.C."/>
            <person name="Bunk B."/>
            <person name="Sproeer C."/>
            <person name="Biwer P."/>
            <person name="Reiter S."/>
            <person name="Rabemananjara F.C.E."/>
            <person name="Schulz S."/>
            <person name="Overmann J."/>
            <person name="Vences M."/>
        </authorList>
    </citation>
    <scope>NUCLEOTIDE SEQUENCE [LARGE SCALE GENOMIC DNA]</scope>
    <source>
        <strain evidence="6 7">Mada1488</strain>
    </source>
</reference>
<dbReference type="PANTHER" id="PTHR30126">
    <property type="entry name" value="HTH-TYPE TRANSCRIPTIONAL REGULATOR"/>
    <property type="match status" value="1"/>
</dbReference>
<dbReference type="CDD" id="cd05466">
    <property type="entry name" value="PBP2_LTTR_substrate"/>
    <property type="match status" value="1"/>
</dbReference>
<dbReference type="GO" id="GO:0003700">
    <property type="term" value="F:DNA-binding transcription factor activity"/>
    <property type="evidence" value="ECO:0007669"/>
    <property type="project" value="InterPro"/>
</dbReference>
<accession>A0A5C0B516</accession>
<dbReference type="SUPFAM" id="SSF53850">
    <property type="entry name" value="Periplasmic binding protein-like II"/>
    <property type="match status" value="1"/>
</dbReference>
<evidence type="ECO:0000256" key="3">
    <source>
        <dbReference type="ARBA" id="ARBA00023125"/>
    </source>
</evidence>
<dbReference type="EMBL" id="CP043046">
    <property type="protein sequence ID" value="QEI08360.1"/>
    <property type="molecule type" value="Genomic_DNA"/>
</dbReference>
<comment type="similarity">
    <text evidence="1">Belongs to the LysR transcriptional regulatory family.</text>
</comment>